<comment type="caution">
    <text evidence="7">The sequence shown here is derived from an EMBL/GenBank/DDBJ whole genome shotgun (WGS) entry which is preliminary data.</text>
</comment>
<evidence type="ECO:0000256" key="4">
    <source>
        <dbReference type="ARBA" id="ARBA00023239"/>
    </source>
</evidence>
<dbReference type="Pfam" id="PF04828">
    <property type="entry name" value="GFA"/>
    <property type="match status" value="1"/>
</dbReference>
<evidence type="ECO:0000256" key="5">
    <source>
        <dbReference type="SAM" id="MobiDB-lite"/>
    </source>
</evidence>
<keyword evidence="4" id="KW-0456">Lyase</keyword>
<evidence type="ECO:0000259" key="6">
    <source>
        <dbReference type="PROSITE" id="PS51891"/>
    </source>
</evidence>
<keyword evidence="8" id="KW-1185">Reference proteome</keyword>
<dbReference type="Gene3D" id="3.90.1590.10">
    <property type="entry name" value="glutathione-dependent formaldehyde- activating enzyme (gfa)"/>
    <property type="match status" value="2"/>
</dbReference>
<evidence type="ECO:0000313" key="7">
    <source>
        <dbReference type="EMBL" id="KAF4979800.1"/>
    </source>
</evidence>
<dbReference type="InterPro" id="IPR011057">
    <property type="entry name" value="Mss4-like_sf"/>
</dbReference>
<feature type="region of interest" description="Disordered" evidence="5">
    <location>
        <begin position="159"/>
        <end position="180"/>
    </location>
</feature>
<dbReference type="InterPro" id="IPR006913">
    <property type="entry name" value="CENP-V/GFA"/>
</dbReference>
<dbReference type="AlphaFoldDB" id="A0A8H4UN56"/>
<dbReference type="GO" id="GO:0016846">
    <property type="term" value="F:carbon-sulfur lyase activity"/>
    <property type="evidence" value="ECO:0007669"/>
    <property type="project" value="InterPro"/>
</dbReference>
<protein>
    <recommendedName>
        <fullName evidence="6">CENP-V/GFA domain-containing protein</fullName>
    </recommendedName>
</protein>
<feature type="domain" description="CENP-V/GFA" evidence="6">
    <location>
        <begin position="11"/>
        <end position="124"/>
    </location>
</feature>
<evidence type="ECO:0000256" key="1">
    <source>
        <dbReference type="ARBA" id="ARBA00005495"/>
    </source>
</evidence>
<dbReference type="OrthoDB" id="5422068at2759"/>
<gene>
    <name evidence="7" type="ORF">FZEAL_4060</name>
</gene>
<name>A0A8H4UN56_9HYPO</name>
<feature type="compositionally biased region" description="Polar residues" evidence="5">
    <location>
        <begin position="162"/>
        <end position="179"/>
    </location>
</feature>
<dbReference type="PROSITE" id="PS51891">
    <property type="entry name" value="CENP_V_GFA"/>
    <property type="match status" value="1"/>
</dbReference>
<comment type="similarity">
    <text evidence="1">Belongs to the Gfa family.</text>
</comment>
<evidence type="ECO:0000256" key="2">
    <source>
        <dbReference type="ARBA" id="ARBA00022723"/>
    </source>
</evidence>
<organism evidence="7 8">
    <name type="scientific">Fusarium zealandicum</name>
    <dbReference type="NCBI Taxonomy" id="1053134"/>
    <lineage>
        <taxon>Eukaryota</taxon>
        <taxon>Fungi</taxon>
        <taxon>Dikarya</taxon>
        <taxon>Ascomycota</taxon>
        <taxon>Pezizomycotina</taxon>
        <taxon>Sordariomycetes</taxon>
        <taxon>Hypocreomycetidae</taxon>
        <taxon>Hypocreales</taxon>
        <taxon>Nectriaceae</taxon>
        <taxon>Fusarium</taxon>
        <taxon>Fusarium staphyleae species complex</taxon>
    </lineage>
</organism>
<keyword evidence="3" id="KW-0862">Zinc</keyword>
<dbReference type="GO" id="GO:0046872">
    <property type="term" value="F:metal ion binding"/>
    <property type="evidence" value="ECO:0007669"/>
    <property type="project" value="UniProtKB-KW"/>
</dbReference>
<dbReference type="SUPFAM" id="SSF51316">
    <property type="entry name" value="Mss4-like"/>
    <property type="match status" value="2"/>
</dbReference>
<reference evidence="7" key="2">
    <citation type="submission" date="2020-05" db="EMBL/GenBank/DDBJ databases">
        <authorList>
            <person name="Kim H.-S."/>
            <person name="Proctor R.H."/>
            <person name="Brown D.W."/>
        </authorList>
    </citation>
    <scope>NUCLEOTIDE SEQUENCE</scope>
    <source>
        <strain evidence="7">NRRL 22465</strain>
    </source>
</reference>
<accession>A0A8H4UN56</accession>
<dbReference type="EMBL" id="JABEYC010000277">
    <property type="protein sequence ID" value="KAF4979800.1"/>
    <property type="molecule type" value="Genomic_DNA"/>
</dbReference>
<evidence type="ECO:0000256" key="3">
    <source>
        <dbReference type="ARBA" id="ARBA00022833"/>
    </source>
</evidence>
<evidence type="ECO:0000313" key="8">
    <source>
        <dbReference type="Proteomes" id="UP000635477"/>
    </source>
</evidence>
<dbReference type="PANTHER" id="PTHR33337:SF40">
    <property type="entry name" value="CENP-V_GFA DOMAIN-CONTAINING PROTEIN-RELATED"/>
    <property type="match status" value="1"/>
</dbReference>
<sequence length="396" mass="44252">MASETTPDLIVTAQCLCKANIFTTSIFRSNLPLKGTICHCNSCRHVTGAMYSSHVVWPGSPEEICKSKLERYKFTQNVSLRFCGTCSSPMFWEEYYAEKPEILDVLTGVLNNVQVPDFITFPYQILVGDTKDGGASHWLQHVNKDGFLSQRWKTRAGKSEQLDTSWPSTTSAPQDQDQAGTRRISIQCRCKGINFVLSPGNANFAGMEPDVLPFFVEPATHKHLASFDACNSCRSMFGVDIVNWTFALLRQLEFQESTGPAFPKSTSELKEAILSPDRDARFGTLAMYKSSPDVQRYFCSRCSASAFYAVDDRPDLVDVAVGLLDSQDGANAESFLTWNLGAKVGGEADVAGGWRQGFVESIKDTAESWRVKRKYPKTWKRLSVERTKEEDKDEMP</sequence>
<reference evidence="7" key="1">
    <citation type="journal article" date="2020" name="BMC Genomics">
        <title>Correction to: Identification and distribution of gene clusters required for synthesis of sphingolipid metabolism inhibitors in diverse species of the filamentous fungus Fusarium.</title>
        <authorList>
            <person name="Kim H.S."/>
            <person name="Lohmar J.M."/>
            <person name="Busman M."/>
            <person name="Brown D.W."/>
            <person name="Naumann T.A."/>
            <person name="Divon H.H."/>
            <person name="Lysoe E."/>
            <person name="Uhlig S."/>
            <person name="Proctor R.H."/>
        </authorList>
    </citation>
    <scope>NUCLEOTIDE SEQUENCE</scope>
    <source>
        <strain evidence="7">NRRL 22465</strain>
    </source>
</reference>
<dbReference type="PANTHER" id="PTHR33337">
    <property type="entry name" value="GFA DOMAIN-CONTAINING PROTEIN"/>
    <property type="match status" value="1"/>
</dbReference>
<keyword evidence="2" id="KW-0479">Metal-binding</keyword>
<dbReference type="Proteomes" id="UP000635477">
    <property type="component" value="Unassembled WGS sequence"/>
</dbReference>
<proteinExistence type="inferred from homology"/>